<dbReference type="AlphaFoldDB" id="A0A8J4G502"/>
<dbReference type="PANTHER" id="PTHR23184:SF9">
    <property type="entry name" value="TETRATRICOPEPTIDE REPEAT PROTEIN 14"/>
    <property type="match status" value="1"/>
</dbReference>
<sequence length="593" mass="65008">MELHTLERATNTLRTLLLEKVPDVLLQAECGGGLELPTPLPWGFARIPSLHELTDIAMRELEEELRAKEEVSTRHRPSRSSPQDISAGEERCLQQEQRQQLKQRRREQKQESPMSMMRQRNVDDDYRPQGGQGICSEIAAEVDHEGREGHPAVVHRNSPADGWPLDVPGEARGKMEECGRSLERGDATGDWAAEALSGGAAVTGAAACPQEPCNGEGDTVGPVDGGPGGGDADSCQRVPYRIEDPSLLPESEPAAPCKPYSCRAFLETMMQSRTFCSPHCEGAMAETMGMTDLYDGLAGSTLWPPPRREDLEALRGLLKDHINSRWALEAVKQGVAVAKQGNYADAHKAYTRALELDPRSAEAYVARGAAHANQRAFSDAERDLRRALELDPGHRNAATYLDVVLRHVAEQRQQIETLEEERQEVLQHQHQQQERDRRRQTVAAAVGVNGGGPDGRWTAEKPWGAAAEESRPVGQVARYGEQGPPSAPGRLQRDPYANNVALQIAGRPGKGADGRRRGGTDDSNDSSESSSGDGYSSDGTPGEASGKGGPLKPASDDIRRALEVVLKARKHKKKTKHKKHKKKHKKSKRRRHD</sequence>
<comment type="caution">
    <text evidence="5">The sequence shown here is derived from an EMBL/GenBank/DDBJ whole genome shotgun (WGS) entry which is preliminary data.</text>
</comment>
<keyword evidence="1" id="KW-0802">TPR repeat</keyword>
<evidence type="ECO:0000313" key="7">
    <source>
        <dbReference type="Proteomes" id="UP000747110"/>
    </source>
</evidence>
<reference evidence="5" key="1">
    <citation type="journal article" date="2021" name="Proc. Natl. Acad. Sci. U.S.A.">
        <title>Three genomes in the algal genus Volvox reveal the fate of a haploid sex-determining region after a transition to homothallism.</title>
        <authorList>
            <person name="Yamamoto K."/>
            <person name="Hamaji T."/>
            <person name="Kawai-Toyooka H."/>
            <person name="Matsuzaki R."/>
            <person name="Takahashi F."/>
            <person name="Nishimura Y."/>
            <person name="Kawachi M."/>
            <person name="Noguchi H."/>
            <person name="Minakuchi Y."/>
            <person name="Umen J.G."/>
            <person name="Toyoda A."/>
            <person name="Nozaki H."/>
        </authorList>
    </citation>
    <scope>NUCLEOTIDE SEQUENCE</scope>
    <source>
        <strain evidence="5">NIES-3785</strain>
        <strain evidence="4">NIES-3786</strain>
    </source>
</reference>
<feature type="compositionally biased region" description="Basic and acidic residues" evidence="3">
    <location>
        <begin position="510"/>
        <end position="520"/>
    </location>
</feature>
<evidence type="ECO:0000313" key="5">
    <source>
        <dbReference type="EMBL" id="GIL99239.1"/>
    </source>
</evidence>
<dbReference type="InterPro" id="IPR019734">
    <property type="entry name" value="TPR_rpt"/>
</dbReference>
<feature type="compositionally biased region" description="Low complexity" evidence="3">
    <location>
        <begin position="526"/>
        <end position="539"/>
    </location>
</feature>
<feature type="region of interest" description="Disordered" evidence="3">
    <location>
        <begin position="446"/>
        <end position="593"/>
    </location>
</feature>
<feature type="region of interest" description="Disordered" evidence="3">
    <location>
        <begin position="67"/>
        <end position="130"/>
    </location>
</feature>
<dbReference type="OrthoDB" id="515244at2759"/>
<feature type="compositionally biased region" description="Basic residues" evidence="3">
    <location>
        <begin position="567"/>
        <end position="593"/>
    </location>
</feature>
<dbReference type="Gene3D" id="1.25.40.10">
    <property type="entry name" value="Tetratricopeptide repeat domain"/>
    <property type="match status" value="1"/>
</dbReference>
<evidence type="ECO:0000256" key="3">
    <source>
        <dbReference type="SAM" id="MobiDB-lite"/>
    </source>
</evidence>
<keyword evidence="7" id="KW-1185">Reference proteome</keyword>
<dbReference type="Pfam" id="PF13432">
    <property type="entry name" value="TPR_16"/>
    <property type="match status" value="1"/>
</dbReference>
<dbReference type="EMBL" id="BNCQ01000006">
    <property type="protein sequence ID" value="GIL99239.1"/>
    <property type="molecule type" value="Genomic_DNA"/>
</dbReference>
<feature type="repeat" description="TPR" evidence="1">
    <location>
        <begin position="327"/>
        <end position="360"/>
    </location>
</feature>
<feature type="coiled-coil region" evidence="2">
    <location>
        <begin position="401"/>
        <end position="435"/>
    </location>
</feature>
<evidence type="ECO:0000313" key="4">
    <source>
        <dbReference type="EMBL" id="GIL72760.1"/>
    </source>
</evidence>
<organism evidence="5 6">
    <name type="scientific">Volvox reticuliferus</name>
    <dbReference type="NCBI Taxonomy" id="1737510"/>
    <lineage>
        <taxon>Eukaryota</taxon>
        <taxon>Viridiplantae</taxon>
        <taxon>Chlorophyta</taxon>
        <taxon>core chlorophytes</taxon>
        <taxon>Chlorophyceae</taxon>
        <taxon>CS clade</taxon>
        <taxon>Chlamydomonadales</taxon>
        <taxon>Volvocaceae</taxon>
        <taxon>Volvox</taxon>
    </lineage>
</organism>
<proteinExistence type="predicted"/>
<dbReference type="InterPro" id="IPR039190">
    <property type="entry name" value="TTC14"/>
</dbReference>
<keyword evidence="2" id="KW-0175">Coiled coil</keyword>
<dbReference type="PANTHER" id="PTHR23184">
    <property type="entry name" value="TETRATRICOPEPTIDE REPEAT PROTEIN 14"/>
    <property type="match status" value="1"/>
</dbReference>
<evidence type="ECO:0000256" key="1">
    <source>
        <dbReference type="PROSITE-ProRule" id="PRU00339"/>
    </source>
</evidence>
<dbReference type="PROSITE" id="PS50005">
    <property type="entry name" value="TPR"/>
    <property type="match status" value="2"/>
</dbReference>
<gene>
    <name evidence="4" type="ORF">Vretifemale_3004</name>
    <name evidence="5" type="ORF">Vretimale_4466</name>
</gene>
<dbReference type="Proteomes" id="UP000722791">
    <property type="component" value="Unassembled WGS sequence"/>
</dbReference>
<dbReference type="SMART" id="SM00028">
    <property type="entry name" value="TPR"/>
    <property type="match status" value="2"/>
</dbReference>
<accession>A0A8J4G502</accession>
<dbReference type="EMBL" id="BNCP01000004">
    <property type="protein sequence ID" value="GIL72760.1"/>
    <property type="molecule type" value="Genomic_DNA"/>
</dbReference>
<dbReference type="Proteomes" id="UP000747110">
    <property type="component" value="Unassembled WGS sequence"/>
</dbReference>
<feature type="region of interest" description="Disordered" evidence="3">
    <location>
        <begin position="216"/>
        <end position="237"/>
    </location>
</feature>
<protein>
    <submittedName>
        <fullName evidence="5">Uncharacterized protein</fullName>
    </submittedName>
</protein>
<evidence type="ECO:0000256" key="2">
    <source>
        <dbReference type="SAM" id="Coils"/>
    </source>
</evidence>
<name>A0A8J4G502_9CHLO</name>
<dbReference type="InterPro" id="IPR011990">
    <property type="entry name" value="TPR-like_helical_dom_sf"/>
</dbReference>
<dbReference type="SUPFAM" id="SSF48452">
    <property type="entry name" value="TPR-like"/>
    <property type="match status" value="1"/>
</dbReference>
<evidence type="ECO:0000313" key="6">
    <source>
        <dbReference type="Proteomes" id="UP000722791"/>
    </source>
</evidence>
<feature type="repeat" description="TPR" evidence="1">
    <location>
        <begin position="361"/>
        <end position="394"/>
    </location>
</feature>